<feature type="region of interest" description="Disordered" evidence="2">
    <location>
        <begin position="147"/>
        <end position="169"/>
    </location>
</feature>
<dbReference type="InterPro" id="IPR019734">
    <property type="entry name" value="TPR_rpt"/>
</dbReference>
<feature type="region of interest" description="Disordered" evidence="2">
    <location>
        <begin position="764"/>
        <end position="797"/>
    </location>
</feature>
<feature type="region of interest" description="Disordered" evidence="2">
    <location>
        <begin position="1"/>
        <end position="33"/>
    </location>
</feature>
<feature type="compositionally biased region" description="Low complexity" evidence="2">
    <location>
        <begin position="648"/>
        <end position="659"/>
    </location>
</feature>
<dbReference type="Gene3D" id="1.25.40.10">
    <property type="entry name" value="Tetratricopeptide repeat domain"/>
    <property type="match status" value="2"/>
</dbReference>
<comment type="caution">
    <text evidence="3">The sequence shown here is derived from an EMBL/GenBank/DDBJ whole genome shotgun (WGS) entry which is preliminary data.</text>
</comment>
<keyword evidence="4" id="KW-1185">Reference proteome</keyword>
<dbReference type="Proteomes" id="UP000825935">
    <property type="component" value="Chromosome 23"/>
</dbReference>
<dbReference type="PANTHER" id="PTHR12979">
    <property type="entry name" value="CCR4-NOT TRANSCRIPTION COMPLEX SUBUNIT 10"/>
    <property type="match status" value="1"/>
</dbReference>
<dbReference type="AlphaFoldDB" id="A0A8T2S3G8"/>
<comment type="similarity">
    <text evidence="1">Belongs to the CNOT10 family.</text>
</comment>
<feature type="compositionally biased region" description="Basic and acidic residues" evidence="2">
    <location>
        <begin position="775"/>
        <end position="784"/>
    </location>
</feature>
<feature type="region of interest" description="Disordered" evidence="2">
    <location>
        <begin position="646"/>
        <end position="667"/>
    </location>
</feature>
<organism evidence="3 4">
    <name type="scientific">Ceratopteris richardii</name>
    <name type="common">Triangle waterfern</name>
    <dbReference type="NCBI Taxonomy" id="49495"/>
    <lineage>
        <taxon>Eukaryota</taxon>
        <taxon>Viridiplantae</taxon>
        <taxon>Streptophyta</taxon>
        <taxon>Embryophyta</taxon>
        <taxon>Tracheophyta</taxon>
        <taxon>Polypodiopsida</taxon>
        <taxon>Polypodiidae</taxon>
        <taxon>Polypodiales</taxon>
        <taxon>Pteridineae</taxon>
        <taxon>Pteridaceae</taxon>
        <taxon>Parkerioideae</taxon>
        <taxon>Ceratopteris</taxon>
    </lineage>
</organism>
<dbReference type="InterPro" id="IPR039740">
    <property type="entry name" value="CNOT10"/>
</dbReference>
<accession>A0A8T2S3G8</accession>
<dbReference type="SMART" id="SM00028">
    <property type="entry name" value="TPR"/>
    <property type="match status" value="4"/>
</dbReference>
<dbReference type="GO" id="GO:0030014">
    <property type="term" value="C:CCR4-NOT complex"/>
    <property type="evidence" value="ECO:0007669"/>
    <property type="project" value="InterPro"/>
</dbReference>
<dbReference type="OrthoDB" id="25157at2759"/>
<evidence type="ECO:0000313" key="4">
    <source>
        <dbReference type="Proteomes" id="UP000825935"/>
    </source>
</evidence>
<dbReference type="InterPro" id="IPR011990">
    <property type="entry name" value="TPR-like_helical_dom_sf"/>
</dbReference>
<sequence>MEALDTSSSATAASSSPMQTPLSSSSYSPSSASATAASSATSSASVAGLVSSSLSDANLRSPSSNAALAREASSLFHSGHYQECIELLCQILSNDHENPKVSHNIAVVEYFRDGCSDPQKLLDLLSKVKKNIEELCKKSVREQWDDASISPASSSPKANNSNSKGNSVGSNDDLTAYLEDYDTSIPVFNSAAVLFHLHQYKAALSILEPLYNNIEVIDEPAALRICGLMLDTALAASEPKKASEVLRYMERVFGLGIMVSHSESANSVSAHSTLQPSTVDSSPSAGSVSATVNAVNAIPEASLTRSSSEEVLDEEAENLRLDIESSNTVKSSAPLSVLSNAVQGMFSNSPRDSSIKIFMHLNKIRFFLCMRNIRAAKKEVKLAMNLAQGIDQSRALMLKAQLEYLRGNHKKAVKLLMTCNSKEPGLRCMVLNNLGCIHHHLRKDSIAYTYFHKALKGCVSASCSKPLQLSTYSRDKSLSILYNCGLQQLRNGNPVLASRCFQEAGSFYYMQPLLWLRIAECCISALEKGLLEPGGFDNSVKKDELWVSCVGEGKWRRMLLSEGSLNPLLPATPVLSKDEEASLVKDWEPAAPGKSHKLSLIYGRQCLHNALHLINRCLAKDEKGVKEANAGDVDEALSEDLKNLSVRSQKGSTTSGTQSNINGNKEGKMNSLDVIQASVNAFEEVQRKQNSTVLHHILADLAFIELCLDNPVGSLKNANLLLQHPECTKPFRFLGHVYAAEALCLLNRPNDAIMELSTCITESKSLETPTNGGDDDGRKWRSGENSEGSGEGDDGVSPVVTNASLLSEALSISSFTGTRARASLFVNLAMVHVMLHDLAQAQHFATQAMSIMPANPIAVLCVVYVNLVQGRTREAISLLKHCRHLCVRRS</sequence>
<gene>
    <name evidence="3" type="ORF">KP509_23G060100</name>
</gene>
<evidence type="ECO:0008006" key="5">
    <source>
        <dbReference type="Google" id="ProtNLM"/>
    </source>
</evidence>
<feature type="compositionally biased region" description="Low complexity" evidence="2">
    <location>
        <begin position="148"/>
        <end position="169"/>
    </location>
</feature>
<name>A0A8T2S3G8_CERRI</name>
<evidence type="ECO:0000313" key="3">
    <source>
        <dbReference type="EMBL" id="KAH7302183.1"/>
    </source>
</evidence>
<dbReference type="PANTHER" id="PTHR12979:SF5">
    <property type="entry name" value="CCR4-NOT TRANSCRIPTION COMPLEX SUBUNIT 10"/>
    <property type="match status" value="1"/>
</dbReference>
<dbReference type="GO" id="GO:0017148">
    <property type="term" value="P:negative regulation of translation"/>
    <property type="evidence" value="ECO:0007669"/>
    <property type="project" value="TreeGrafter"/>
</dbReference>
<dbReference type="OMA" id="PECSRMY"/>
<protein>
    <recommendedName>
        <fullName evidence="5">CCR4-NOT transcription complex subunit 10</fullName>
    </recommendedName>
</protein>
<dbReference type="GO" id="GO:0006402">
    <property type="term" value="P:mRNA catabolic process"/>
    <property type="evidence" value="ECO:0007669"/>
    <property type="project" value="TreeGrafter"/>
</dbReference>
<evidence type="ECO:0000256" key="1">
    <source>
        <dbReference type="ARBA" id="ARBA00010080"/>
    </source>
</evidence>
<dbReference type="EMBL" id="CM035428">
    <property type="protein sequence ID" value="KAH7302183.1"/>
    <property type="molecule type" value="Genomic_DNA"/>
</dbReference>
<evidence type="ECO:0000256" key="2">
    <source>
        <dbReference type="SAM" id="MobiDB-lite"/>
    </source>
</evidence>
<proteinExistence type="inferred from homology"/>
<reference evidence="3 4" key="1">
    <citation type="submission" date="2021-08" db="EMBL/GenBank/DDBJ databases">
        <title>WGS assembly of Ceratopteris richardii.</title>
        <authorList>
            <person name="Marchant D.B."/>
            <person name="Chen G."/>
            <person name="Jenkins J."/>
            <person name="Shu S."/>
            <person name="Leebens-Mack J."/>
            <person name="Grimwood J."/>
            <person name="Schmutz J."/>
            <person name="Soltis P."/>
            <person name="Soltis D."/>
            <person name="Chen Z.-H."/>
        </authorList>
    </citation>
    <scope>NUCLEOTIDE SEQUENCE [LARGE SCALE GENOMIC DNA]</scope>
    <source>
        <strain evidence="3">Whitten #5841</strain>
        <tissue evidence="3">Leaf</tissue>
    </source>
</reference>
<dbReference type="SUPFAM" id="SSF48452">
    <property type="entry name" value="TPR-like"/>
    <property type="match status" value="2"/>
</dbReference>